<gene>
    <name evidence="2" type="ORF">PCOR1329_LOCUS21201</name>
</gene>
<evidence type="ECO:0000313" key="2">
    <source>
        <dbReference type="EMBL" id="CAK0819129.1"/>
    </source>
</evidence>
<feature type="region of interest" description="Disordered" evidence="1">
    <location>
        <begin position="37"/>
        <end position="83"/>
    </location>
</feature>
<dbReference type="Proteomes" id="UP001189429">
    <property type="component" value="Unassembled WGS sequence"/>
</dbReference>
<evidence type="ECO:0000313" key="3">
    <source>
        <dbReference type="Proteomes" id="UP001189429"/>
    </source>
</evidence>
<name>A0ABN9RJ56_9DINO</name>
<feature type="non-terminal residue" evidence="2">
    <location>
        <position position="182"/>
    </location>
</feature>
<reference evidence="2" key="1">
    <citation type="submission" date="2023-10" db="EMBL/GenBank/DDBJ databases">
        <authorList>
            <person name="Chen Y."/>
            <person name="Shah S."/>
            <person name="Dougan E. K."/>
            <person name="Thang M."/>
            <person name="Chan C."/>
        </authorList>
    </citation>
    <scope>NUCLEOTIDE SEQUENCE [LARGE SCALE GENOMIC DNA]</scope>
</reference>
<accession>A0ABN9RJ56</accession>
<keyword evidence="3" id="KW-1185">Reference proteome</keyword>
<feature type="non-terminal residue" evidence="2">
    <location>
        <position position="1"/>
    </location>
</feature>
<protein>
    <submittedName>
        <fullName evidence="2">Uncharacterized protein</fullName>
    </submittedName>
</protein>
<dbReference type="EMBL" id="CAUYUJ010006949">
    <property type="protein sequence ID" value="CAK0819129.1"/>
    <property type="molecule type" value="Genomic_DNA"/>
</dbReference>
<proteinExistence type="predicted"/>
<organism evidence="2 3">
    <name type="scientific">Prorocentrum cordatum</name>
    <dbReference type="NCBI Taxonomy" id="2364126"/>
    <lineage>
        <taxon>Eukaryota</taxon>
        <taxon>Sar</taxon>
        <taxon>Alveolata</taxon>
        <taxon>Dinophyceae</taxon>
        <taxon>Prorocentrales</taxon>
        <taxon>Prorocentraceae</taxon>
        <taxon>Prorocentrum</taxon>
    </lineage>
</organism>
<sequence length="182" mass="19010">SIWSQGVCFRFLGRRPFPGCAPAGAAAQALPRQLPLWPRRACPRPPRAPRSPRARRGTSWATTARRSSISSTATSRVHKGHLPTARRTTLATKTRPAIAEVADELGVGQMPGRDVARVSAQGGVRRAGAGAAEDAVDSEAVEVKLEVGAASGWAADVEDPCAKPTGVVEATSATRACARPKA</sequence>
<comment type="caution">
    <text evidence="2">The sequence shown here is derived from an EMBL/GenBank/DDBJ whole genome shotgun (WGS) entry which is preliminary data.</text>
</comment>
<feature type="compositionally biased region" description="Low complexity" evidence="1">
    <location>
        <begin position="57"/>
        <end position="75"/>
    </location>
</feature>
<evidence type="ECO:0000256" key="1">
    <source>
        <dbReference type="SAM" id="MobiDB-lite"/>
    </source>
</evidence>